<dbReference type="AlphaFoldDB" id="A0A7W9FPM3"/>
<proteinExistence type="predicted"/>
<feature type="compositionally biased region" description="Basic residues" evidence="1">
    <location>
        <begin position="106"/>
        <end position="120"/>
    </location>
</feature>
<evidence type="ECO:0000313" key="3">
    <source>
        <dbReference type="Proteomes" id="UP000523821"/>
    </source>
</evidence>
<feature type="region of interest" description="Disordered" evidence="1">
    <location>
        <begin position="170"/>
        <end position="189"/>
    </location>
</feature>
<dbReference type="Proteomes" id="UP000523821">
    <property type="component" value="Unassembled WGS sequence"/>
</dbReference>
<feature type="compositionally biased region" description="Pro residues" evidence="1">
    <location>
        <begin position="145"/>
        <end position="155"/>
    </location>
</feature>
<feature type="region of interest" description="Disordered" evidence="1">
    <location>
        <begin position="1"/>
        <end position="156"/>
    </location>
</feature>
<accession>A0A7W9FPM3</accession>
<organism evidence="2 3">
    <name type="scientific">Prosthecomicrobium pneumaticum</name>
    <dbReference type="NCBI Taxonomy" id="81895"/>
    <lineage>
        <taxon>Bacteria</taxon>
        <taxon>Pseudomonadati</taxon>
        <taxon>Pseudomonadota</taxon>
        <taxon>Alphaproteobacteria</taxon>
        <taxon>Hyphomicrobiales</taxon>
        <taxon>Kaistiaceae</taxon>
        <taxon>Prosthecomicrobium</taxon>
    </lineage>
</organism>
<evidence type="ECO:0000313" key="2">
    <source>
        <dbReference type="EMBL" id="MBB5754564.1"/>
    </source>
</evidence>
<sequence length="221" mass="22535">MTAAATAPQETDRRGVRVGGWSRACAGRTGGVVDPPWRSPSPRDGDEAQGSPPVFPAEAGSPVAENGAPPPVRHAGESREASIRGRLACRPPSPSLPREGGERLPGGRRRAVGGRGRRGKCPLLPPPLWGRAGEGGGRVEASPPADGPARPPPSVMPASVIVTNGREVVRAPDGSLSPGRPGGTLMDPGTEAGVTGVWGGDRAWTGVWGGDRAGVMERGAR</sequence>
<keyword evidence="3" id="KW-1185">Reference proteome</keyword>
<evidence type="ECO:0000256" key="1">
    <source>
        <dbReference type="SAM" id="MobiDB-lite"/>
    </source>
</evidence>
<protein>
    <submittedName>
        <fullName evidence="2">Uncharacterized protein</fullName>
    </submittedName>
</protein>
<gene>
    <name evidence="2" type="ORF">GGQ63_003652</name>
</gene>
<feature type="compositionally biased region" description="Basic and acidic residues" evidence="1">
    <location>
        <begin position="74"/>
        <end position="83"/>
    </location>
</feature>
<dbReference type="EMBL" id="JACHOO010000009">
    <property type="protein sequence ID" value="MBB5754564.1"/>
    <property type="molecule type" value="Genomic_DNA"/>
</dbReference>
<comment type="caution">
    <text evidence="2">The sequence shown here is derived from an EMBL/GenBank/DDBJ whole genome shotgun (WGS) entry which is preliminary data.</text>
</comment>
<reference evidence="2 3" key="1">
    <citation type="submission" date="2020-08" db="EMBL/GenBank/DDBJ databases">
        <title>Genomic Encyclopedia of Type Strains, Phase IV (KMG-IV): sequencing the most valuable type-strain genomes for metagenomic binning, comparative biology and taxonomic classification.</title>
        <authorList>
            <person name="Goeker M."/>
        </authorList>
    </citation>
    <scope>NUCLEOTIDE SEQUENCE [LARGE SCALE GENOMIC DNA]</scope>
    <source>
        <strain evidence="2 3">DSM 16268</strain>
    </source>
</reference>
<name>A0A7W9FPM3_9HYPH</name>